<keyword evidence="1" id="KW-0812">Transmembrane</keyword>
<evidence type="ECO:0000313" key="2">
    <source>
        <dbReference type="EMBL" id="STZ07281.1"/>
    </source>
</evidence>
<keyword evidence="1" id="KW-1133">Transmembrane helix</keyword>
<keyword evidence="1" id="KW-0472">Membrane</keyword>
<reference evidence="2 3" key="1">
    <citation type="submission" date="2018-06" db="EMBL/GenBank/DDBJ databases">
        <authorList>
            <consortium name="Pathogen Informatics"/>
            <person name="Doyle S."/>
        </authorList>
    </citation>
    <scope>NUCLEOTIDE SEQUENCE [LARGE SCALE GENOMIC DNA]</scope>
    <source>
        <strain evidence="2 3">NCTC12877</strain>
    </source>
</reference>
<dbReference type="Proteomes" id="UP000254065">
    <property type="component" value="Unassembled WGS sequence"/>
</dbReference>
<feature type="transmembrane region" description="Helical" evidence="1">
    <location>
        <begin position="48"/>
        <end position="65"/>
    </location>
</feature>
<evidence type="ECO:0000256" key="1">
    <source>
        <dbReference type="SAM" id="Phobius"/>
    </source>
</evidence>
<accession>A0A378QY04</accession>
<keyword evidence="3" id="KW-1185">Reference proteome</keyword>
<dbReference type="EMBL" id="UGQB01000004">
    <property type="protein sequence ID" value="STZ07281.1"/>
    <property type="molecule type" value="Genomic_DNA"/>
</dbReference>
<organism evidence="2 3">
    <name type="scientific">Moraxella caprae</name>
    <dbReference type="NCBI Taxonomy" id="90240"/>
    <lineage>
        <taxon>Bacteria</taxon>
        <taxon>Pseudomonadati</taxon>
        <taxon>Pseudomonadota</taxon>
        <taxon>Gammaproteobacteria</taxon>
        <taxon>Moraxellales</taxon>
        <taxon>Moraxellaceae</taxon>
        <taxon>Moraxella</taxon>
    </lineage>
</organism>
<sequence>MKNGRFPLFFIANTKGRHALSLTQAILPFISAMTDTNSAPAKKSFKTPIIWAVIIACTVVLALFFRPATHKDVVQDDGEPKVYEKVVYDVANWQANPTINETGRGRFERAKTLIALTATKSDALDFHGAMADKYSYTSGHEPPLYVIESDKLFELAWYYAHPKDSDTIKQASHAHAQKAHALATALYGDDGKAVLEQMLTEQSVGAELLQKHGILKAECVNYTCQLIMKK</sequence>
<protein>
    <submittedName>
        <fullName evidence="2">Uncharacterized protein</fullName>
    </submittedName>
</protein>
<name>A0A378QY04_9GAMM</name>
<proteinExistence type="predicted"/>
<gene>
    <name evidence="2" type="ORF">NCTC12877_00244</name>
</gene>
<evidence type="ECO:0000313" key="3">
    <source>
        <dbReference type="Proteomes" id="UP000254065"/>
    </source>
</evidence>
<dbReference type="AlphaFoldDB" id="A0A378QY04"/>